<dbReference type="EMBL" id="FUWJ01000002">
    <property type="protein sequence ID" value="SJZ92073.1"/>
    <property type="molecule type" value="Genomic_DNA"/>
</dbReference>
<dbReference type="SUPFAM" id="SSF51735">
    <property type="entry name" value="NAD(P)-binding Rossmann-fold domains"/>
    <property type="match status" value="1"/>
</dbReference>
<dbReference type="Pfam" id="PF01370">
    <property type="entry name" value="Epimerase"/>
    <property type="match status" value="1"/>
</dbReference>
<dbReference type="AlphaFoldDB" id="A0A1T4PKI1"/>
<sequence length="317" mass="33677">MSIKQVTVFGGSGFVGRAIVQALALEGYQIRIAVRRPELADSVTTAGDVGQIMLMRTNIRMPQSVAAAIAGSQAVVNATGVFFQRGRQRFQSVHVEGAKAIGAAAIAAGIERLIHISGIGADSQASRSPFIRSKGEGERAIIAGYETATILRPSVVFGPNDQVFNRLAGLAAKAPFVPVIGSGKARVQPVFVSDVGAAVAAVLRRPDTVKTVFELGGPRIYTYRELAALVLHEIDRDKAIVGIPAGLMKLAAFFAEFLPVPPLTRDQIDLMLVDTIVRPGAPSLQTLGIQPTAAESILPMYLDRYRIGGRYNQHAPA</sequence>
<evidence type="ECO:0000313" key="3">
    <source>
        <dbReference type="Proteomes" id="UP000190092"/>
    </source>
</evidence>
<dbReference type="GO" id="GO:0044877">
    <property type="term" value="F:protein-containing complex binding"/>
    <property type="evidence" value="ECO:0007669"/>
    <property type="project" value="TreeGrafter"/>
</dbReference>
<dbReference type="InterPro" id="IPR051207">
    <property type="entry name" value="ComplexI_NDUFA9_subunit"/>
</dbReference>
<dbReference type="Proteomes" id="UP000190092">
    <property type="component" value="Unassembled WGS sequence"/>
</dbReference>
<gene>
    <name evidence="2" type="ORF">SAMN02745126_02878</name>
</gene>
<reference evidence="3" key="1">
    <citation type="submission" date="2017-02" db="EMBL/GenBank/DDBJ databases">
        <authorList>
            <person name="Varghese N."/>
            <person name="Submissions S."/>
        </authorList>
    </citation>
    <scope>NUCLEOTIDE SEQUENCE [LARGE SCALE GENOMIC DNA]</scope>
    <source>
        <strain evidence="3">ATCC 27094</strain>
    </source>
</reference>
<proteinExistence type="predicted"/>
<dbReference type="RefSeq" id="WP_085934520.1">
    <property type="nucleotide sequence ID" value="NZ_FUWJ01000002.1"/>
</dbReference>
<dbReference type="CDD" id="cd05271">
    <property type="entry name" value="NDUFA9_like_SDR_a"/>
    <property type="match status" value="1"/>
</dbReference>
<dbReference type="InterPro" id="IPR001509">
    <property type="entry name" value="Epimerase_deHydtase"/>
</dbReference>
<dbReference type="PANTHER" id="PTHR12126:SF11">
    <property type="entry name" value="NADH DEHYDROGENASE [UBIQUINONE] 1 ALPHA SUBCOMPLEX SUBUNIT 9, MITOCHONDRIAL"/>
    <property type="match status" value="1"/>
</dbReference>
<dbReference type="PANTHER" id="PTHR12126">
    <property type="entry name" value="NADH-UBIQUINONE OXIDOREDUCTASE 39 KDA SUBUNIT-RELATED"/>
    <property type="match status" value="1"/>
</dbReference>
<accession>A0A1T4PKI1</accession>
<keyword evidence="3" id="KW-1185">Reference proteome</keyword>
<dbReference type="Gene3D" id="3.40.50.720">
    <property type="entry name" value="NAD(P)-binding Rossmann-like Domain"/>
    <property type="match status" value="1"/>
</dbReference>
<feature type="domain" description="NAD-dependent epimerase/dehydratase" evidence="1">
    <location>
        <begin position="6"/>
        <end position="216"/>
    </location>
</feature>
<evidence type="ECO:0000313" key="2">
    <source>
        <dbReference type="EMBL" id="SJZ92073.1"/>
    </source>
</evidence>
<dbReference type="InterPro" id="IPR036291">
    <property type="entry name" value="NAD(P)-bd_dom_sf"/>
</dbReference>
<dbReference type="STRING" id="225324.SAMN02745126_02878"/>
<protein>
    <submittedName>
        <fullName evidence="2">NADH dehydrogenase</fullName>
    </submittedName>
</protein>
<dbReference type="OrthoDB" id="9776313at2"/>
<name>A0A1T4PKI1_9HYPH</name>
<evidence type="ECO:0000259" key="1">
    <source>
        <dbReference type="Pfam" id="PF01370"/>
    </source>
</evidence>
<organism evidence="2 3">
    <name type="scientific">Enhydrobacter aerosaccus</name>
    <dbReference type="NCBI Taxonomy" id="225324"/>
    <lineage>
        <taxon>Bacteria</taxon>
        <taxon>Pseudomonadati</taxon>
        <taxon>Pseudomonadota</taxon>
        <taxon>Alphaproteobacteria</taxon>
        <taxon>Hyphomicrobiales</taxon>
        <taxon>Enhydrobacter</taxon>
    </lineage>
</organism>